<accession>A0A0E2M719</accession>
<dbReference type="HOGENOM" id="CLU_3294078_0_0_10"/>
<gene>
    <name evidence="1" type="ORF">HMPREF1555_00610</name>
</gene>
<sequence>MPHTPDFFYQNELGMKKLCIFAPKQEIKNNTIGYGNQEIA</sequence>
<protein>
    <submittedName>
        <fullName evidence="1">Uncharacterized protein</fullName>
    </submittedName>
</protein>
<evidence type="ECO:0000313" key="1">
    <source>
        <dbReference type="EMBL" id="ERJ68044.1"/>
    </source>
</evidence>
<dbReference type="AlphaFoldDB" id="A0A0E2M719"/>
<dbReference type="Proteomes" id="UP000016630">
    <property type="component" value="Unassembled WGS sequence"/>
</dbReference>
<proteinExistence type="predicted"/>
<dbReference type="EMBL" id="AWUW01000035">
    <property type="protein sequence ID" value="ERJ68044.1"/>
    <property type="molecule type" value="Genomic_DNA"/>
</dbReference>
<dbReference type="PATRIC" id="fig|1227271.3.peg.540"/>
<organism evidence="1 2">
    <name type="scientific">Porphyromonas gingivalis F0570</name>
    <dbReference type="NCBI Taxonomy" id="1227271"/>
    <lineage>
        <taxon>Bacteria</taxon>
        <taxon>Pseudomonadati</taxon>
        <taxon>Bacteroidota</taxon>
        <taxon>Bacteroidia</taxon>
        <taxon>Bacteroidales</taxon>
        <taxon>Porphyromonadaceae</taxon>
        <taxon>Porphyromonas</taxon>
    </lineage>
</organism>
<comment type="caution">
    <text evidence="1">The sequence shown here is derived from an EMBL/GenBank/DDBJ whole genome shotgun (WGS) entry which is preliminary data.</text>
</comment>
<name>A0A0E2M719_PORGN</name>
<reference evidence="1 2" key="1">
    <citation type="submission" date="2013-06" db="EMBL/GenBank/DDBJ databases">
        <authorList>
            <person name="Weinstock G."/>
            <person name="Sodergren E."/>
            <person name="Lobos E.A."/>
            <person name="Fulton L."/>
            <person name="Fulton R."/>
            <person name="Courtney L."/>
            <person name="Fronick C."/>
            <person name="O'Laughlin M."/>
            <person name="Godfrey J."/>
            <person name="Wilson R.M."/>
            <person name="Miner T."/>
            <person name="Farmer C."/>
            <person name="Delehaunty K."/>
            <person name="Cordes M."/>
            <person name="Minx P."/>
            <person name="Tomlinson C."/>
            <person name="Chen J."/>
            <person name="Wollam A."/>
            <person name="Pepin K.H."/>
            <person name="Bhonagiri V."/>
            <person name="Zhang X."/>
            <person name="Warren W."/>
            <person name="Mitreva M."/>
            <person name="Mardis E.R."/>
            <person name="Wilson R.K."/>
        </authorList>
    </citation>
    <scope>NUCLEOTIDE SEQUENCE [LARGE SCALE GENOMIC DNA]</scope>
    <source>
        <strain evidence="1 2">F0570</strain>
    </source>
</reference>
<evidence type="ECO:0000313" key="2">
    <source>
        <dbReference type="Proteomes" id="UP000016630"/>
    </source>
</evidence>